<proteinExistence type="predicted"/>
<protein>
    <recommendedName>
        <fullName evidence="3">DUF2190 domain-containing protein</fullName>
    </recommendedName>
</protein>
<evidence type="ECO:0008006" key="3">
    <source>
        <dbReference type="Google" id="ProtNLM"/>
    </source>
</evidence>
<evidence type="ECO:0000313" key="2">
    <source>
        <dbReference type="Proteomes" id="UP000244940"/>
    </source>
</evidence>
<sequence>MAVVQSTYSDDYAKGYAGMIANGETSNRISRTVEDATAIGFGKAVFRGTGDHGVTATPSANLIGITIANYAAPPVQATGAQADSYPQYSTAGILTQGVIWVVAGADVTDGAAVYVGDGDPLTAGAFTDDATGNVALAGWVFQDTVSSGALVRIAKR</sequence>
<dbReference type="GeneID" id="94367351"/>
<dbReference type="Proteomes" id="UP000244940">
    <property type="component" value="Unassembled WGS sequence"/>
</dbReference>
<dbReference type="EMBL" id="QEYD01000017">
    <property type="protein sequence ID" value="PWE26714.1"/>
    <property type="molecule type" value="Genomic_DNA"/>
</dbReference>
<organism evidence="1 2">
    <name type="scientific">Pararhodobacter marinus</name>
    <dbReference type="NCBI Taxonomy" id="2184063"/>
    <lineage>
        <taxon>Bacteria</taxon>
        <taxon>Pseudomonadati</taxon>
        <taxon>Pseudomonadota</taxon>
        <taxon>Alphaproteobacteria</taxon>
        <taxon>Rhodobacterales</taxon>
        <taxon>Paracoccaceae</taxon>
        <taxon>Pararhodobacter</taxon>
    </lineage>
</organism>
<comment type="caution">
    <text evidence="1">The sequence shown here is derived from an EMBL/GenBank/DDBJ whole genome shotgun (WGS) entry which is preliminary data.</text>
</comment>
<dbReference type="Pfam" id="PF22758">
    <property type="entry name" value="Phage_cement"/>
    <property type="match status" value="1"/>
</dbReference>
<dbReference type="OrthoDB" id="7570830at2"/>
<gene>
    <name evidence="1" type="ORF">C4N9_20870</name>
</gene>
<keyword evidence="2" id="KW-1185">Reference proteome</keyword>
<dbReference type="AlphaFoldDB" id="A0A2U2C4I1"/>
<name>A0A2U2C4I1_9RHOB</name>
<evidence type="ECO:0000313" key="1">
    <source>
        <dbReference type="EMBL" id="PWE26714.1"/>
    </source>
</evidence>
<reference evidence="1 2" key="1">
    <citation type="submission" date="2018-05" db="EMBL/GenBank/DDBJ databases">
        <title>Pararhodobacter marina sp. nov., isolated from deep-sea water of the Indian Ocean.</title>
        <authorList>
            <person name="Lai Q.Sr."/>
            <person name="Liu X."/>
            <person name="Shao Z."/>
        </authorList>
    </citation>
    <scope>NUCLEOTIDE SEQUENCE [LARGE SCALE GENOMIC DNA]</scope>
    <source>
        <strain evidence="1 2">CIC4N-9</strain>
    </source>
</reference>
<accession>A0A2U2C4I1</accession>
<dbReference type="InterPro" id="IPR054438">
    <property type="entry name" value="Struct_cement_gp24/gp6"/>
</dbReference>
<dbReference type="RefSeq" id="WP_109535275.1">
    <property type="nucleotide sequence ID" value="NZ_QEYD01000017.1"/>
</dbReference>